<dbReference type="InterPro" id="IPR038770">
    <property type="entry name" value="Na+/solute_symporter_sf"/>
</dbReference>
<evidence type="ECO:0000313" key="9">
    <source>
        <dbReference type="EMBL" id="SHJ97834.1"/>
    </source>
</evidence>
<keyword evidence="7 8" id="KW-0472">Membrane</keyword>
<feature type="transmembrane region" description="Helical" evidence="8">
    <location>
        <begin position="69"/>
        <end position="93"/>
    </location>
</feature>
<evidence type="ECO:0000256" key="7">
    <source>
        <dbReference type="ARBA" id="ARBA00023136"/>
    </source>
</evidence>
<evidence type="ECO:0000256" key="3">
    <source>
        <dbReference type="ARBA" id="ARBA00022448"/>
    </source>
</evidence>
<dbReference type="PANTHER" id="PTHR43057">
    <property type="entry name" value="ARSENITE EFFLUX TRANSPORTER"/>
    <property type="match status" value="1"/>
</dbReference>
<evidence type="ECO:0000256" key="1">
    <source>
        <dbReference type="ARBA" id="ARBA00004651"/>
    </source>
</evidence>
<evidence type="ECO:0000256" key="4">
    <source>
        <dbReference type="ARBA" id="ARBA00022475"/>
    </source>
</evidence>
<sequence>MVTKFLKFIKNNLPYLIIVSIVLGLIFGYFSKPTFLKSYVSIVLFLMVYPMMINLKFSDVLKSFNNIRPLIMSIVINFIISPILVFLLGKIFFVNEPMLLVGIILIGLIPTSGMTASWTGLAKGNLQLSLVMISVNLLLSVLMIPIYMKLFLGEVVTVKTMVIVNSLLKVVIVPLILGVFTRSLIIKVFGIEKYNQMKPNFSGVSSLGVLIIVFIAMALKSKTIINQLDLVALSIVPLVIFYVLIVTISHFLGKKFLKDKDGISLVYATTMRNLTIALGLSLSSFGGSLAVFLIAIGYVVQLPVAAFYMKLVTQEV</sequence>
<dbReference type="RefSeq" id="WP_072966242.1">
    <property type="nucleotide sequence ID" value="NZ_FRAJ01000006.1"/>
</dbReference>
<dbReference type="EMBL" id="FRAJ01000006">
    <property type="protein sequence ID" value="SHJ97834.1"/>
    <property type="molecule type" value="Genomic_DNA"/>
</dbReference>
<dbReference type="GO" id="GO:0015297">
    <property type="term" value="F:antiporter activity"/>
    <property type="evidence" value="ECO:0007669"/>
    <property type="project" value="InterPro"/>
</dbReference>
<gene>
    <name evidence="9" type="ORF">SAMN02745883_00978</name>
</gene>
<keyword evidence="5 8" id="KW-0812">Transmembrane</keyword>
<evidence type="ECO:0000256" key="5">
    <source>
        <dbReference type="ARBA" id="ARBA00022692"/>
    </source>
</evidence>
<dbReference type="GO" id="GO:0015105">
    <property type="term" value="F:arsenite transmembrane transporter activity"/>
    <property type="evidence" value="ECO:0007669"/>
    <property type="project" value="TreeGrafter"/>
</dbReference>
<keyword evidence="10" id="KW-1185">Reference proteome</keyword>
<dbReference type="Proteomes" id="UP000184082">
    <property type="component" value="Unassembled WGS sequence"/>
</dbReference>
<keyword evidence="3" id="KW-0813">Transport</keyword>
<comment type="subcellular location">
    <subcellularLocation>
        <location evidence="1">Cell membrane</location>
        <topology evidence="1">Multi-pass membrane protein</topology>
    </subcellularLocation>
</comment>
<organism evidence="9 10">
    <name type="scientific">Caminicella sporogenes DSM 14501</name>
    <dbReference type="NCBI Taxonomy" id="1121266"/>
    <lineage>
        <taxon>Bacteria</taxon>
        <taxon>Bacillati</taxon>
        <taxon>Bacillota</taxon>
        <taxon>Clostridia</taxon>
        <taxon>Peptostreptococcales</taxon>
        <taxon>Caminicellaceae</taxon>
        <taxon>Caminicella</taxon>
    </lineage>
</organism>
<proteinExistence type="inferred from homology"/>
<dbReference type="Gene3D" id="1.20.1530.20">
    <property type="match status" value="1"/>
</dbReference>
<accession>A0A1M6NQ83</accession>
<evidence type="ECO:0000256" key="2">
    <source>
        <dbReference type="ARBA" id="ARBA00010110"/>
    </source>
</evidence>
<dbReference type="STRING" id="1121266.SAMN02745883_00978"/>
<reference evidence="9 10" key="1">
    <citation type="submission" date="2016-11" db="EMBL/GenBank/DDBJ databases">
        <authorList>
            <person name="Jaros S."/>
            <person name="Januszkiewicz K."/>
            <person name="Wedrychowicz H."/>
        </authorList>
    </citation>
    <scope>NUCLEOTIDE SEQUENCE [LARGE SCALE GENOMIC DNA]</scope>
    <source>
        <strain evidence="9 10">DSM 14501</strain>
    </source>
</reference>
<evidence type="ECO:0000256" key="6">
    <source>
        <dbReference type="ARBA" id="ARBA00022989"/>
    </source>
</evidence>
<dbReference type="InterPro" id="IPR004706">
    <property type="entry name" value="Arsenical-R_Acr3"/>
</dbReference>
<comment type="similarity">
    <text evidence="2">Belongs to the arsenical resistance-3 (ACR3) (TC 2.A.59) family.</text>
</comment>
<feature type="transmembrane region" description="Helical" evidence="8">
    <location>
        <begin position="128"/>
        <end position="148"/>
    </location>
</feature>
<dbReference type="InterPro" id="IPR002657">
    <property type="entry name" value="BilAc:Na_symport/Acr3"/>
</dbReference>
<evidence type="ECO:0000313" key="10">
    <source>
        <dbReference type="Proteomes" id="UP000184082"/>
    </source>
</evidence>
<evidence type="ECO:0000256" key="8">
    <source>
        <dbReference type="SAM" id="Phobius"/>
    </source>
</evidence>
<feature type="transmembrane region" description="Helical" evidence="8">
    <location>
        <begin position="160"/>
        <end position="180"/>
    </location>
</feature>
<dbReference type="Pfam" id="PF01758">
    <property type="entry name" value="SBF"/>
    <property type="match status" value="1"/>
</dbReference>
<feature type="transmembrane region" description="Helical" evidence="8">
    <location>
        <begin position="12"/>
        <end position="30"/>
    </location>
</feature>
<protein>
    <submittedName>
        <fullName evidence="9">Arsenite efflux pump ArsB, ACR3 family</fullName>
    </submittedName>
</protein>
<keyword evidence="6 8" id="KW-1133">Transmembrane helix</keyword>
<keyword evidence="4" id="KW-1003">Cell membrane</keyword>
<dbReference type="GO" id="GO:0005886">
    <property type="term" value="C:plasma membrane"/>
    <property type="evidence" value="ECO:0007669"/>
    <property type="project" value="UniProtKB-SubCell"/>
</dbReference>
<feature type="transmembrane region" description="Helical" evidence="8">
    <location>
        <begin position="274"/>
        <end position="300"/>
    </location>
</feature>
<name>A0A1M6NQ83_9FIRM</name>
<dbReference type="PANTHER" id="PTHR43057:SF1">
    <property type="entry name" value="ARSENICAL-RESISTANCE PROTEIN 3"/>
    <property type="match status" value="1"/>
</dbReference>
<feature type="transmembrane region" description="Helical" evidence="8">
    <location>
        <begin position="231"/>
        <end position="253"/>
    </location>
</feature>
<feature type="transmembrane region" description="Helical" evidence="8">
    <location>
        <begin position="36"/>
        <end position="57"/>
    </location>
</feature>
<dbReference type="GO" id="GO:0015104">
    <property type="term" value="F:antimonite transmembrane transporter activity"/>
    <property type="evidence" value="ECO:0007669"/>
    <property type="project" value="TreeGrafter"/>
</dbReference>
<feature type="transmembrane region" description="Helical" evidence="8">
    <location>
        <begin position="99"/>
        <end position="121"/>
    </location>
</feature>
<feature type="transmembrane region" description="Helical" evidence="8">
    <location>
        <begin position="201"/>
        <end position="219"/>
    </location>
</feature>
<dbReference type="AlphaFoldDB" id="A0A1M6NQ83"/>